<dbReference type="Gene3D" id="3.40.50.720">
    <property type="entry name" value="NAD(P)-binding Rossmann-like Domain"/>
    <property type="match status" value="1"/>
</dbReference>
<proteinExistence type="inferred from homology"/>
<evidence type="ECO:0000313" key="14">
    <source>
        <dbReference type="EMBL" id="RLE51003.1"/>
    </source>
</evidence>
<keyword evidence="6 11" id="KW-0479">Metal-binding</keyword>
<evidence type="ECO:0000256" key="11">
    <source>
        <dbReference type="PROSITE-ProRule" id="PRU01198"/>
    </source>
</evidence>
<comment type="caution">
    <text evidence="14">The sequence shown here is derived from an EMBL/GenBank/DDBJ whole genome shotgun (WGS) entry which is preliminary data.</text>
</comment>
<organism evidence="14 15">
    <name type="scientific">Thermoproteota archaeon</name>
    <dbReference type="NCBI Taxonomy" id="2056631"/>
    <lineage>
        <taxon>Archaea</taxon>
        <taxon>Thermoproteota</taxon>
    </lineage>
</organism>
<dbReference type="InterPro" id="IPR000506">
    <property type="entry name" value="KARI_C"/>
</dbReference>
<reference evidence="14 15" key="1">
    <citation type="submission" date="2018-06" db="EMBL/GenBank/DDBJ databases">
        <title>Extensive metabolic versatility and redundancy in microbially diverse, dynamic hydrothermal sediments.</title>
        <authorList>
            <person name="Dombrowski N."/>
            <person name="Teske A."/>
            <person name="Baker B.J."/>
        </authorList>
    </citation>
    <scope>NUCLEOTIDE SEQUENCE [LARGE SCALE GENOMIC DNA]</scope>
    <source>
        <strain evidence="14">B29_G17</strain>
    </source>
</reference>
<dbReference type="UniPathway" id="UPA00049">
    <property type="reaction ID" value="UER00060"/>
</dbReference>
<evidence type="ECO:0000259" key="12">
    <source>
        <dbReference type="PROSITE" id="PS51850"/>
    </source>
</evidence>
<gene>
    <name evidence="14" type="primary">ilvC</name>
    <name evidence="14" type="ORF">DRJ20_02755</name>
</gene>
<dbReference type="PANTHER" id="PTHR21371:SF1">
    <property type="entry name" value="KETOL-ACID REDUCTOISOMERASE, MITOCHONDRIAL"/>
    <property type="match status" value="1"/>
</dbReference>
<dbReference type="PROSITE" id="PS51851">
    <property type="entry name" value="KARI_C"/>
    <property type="match status" value="1"/>
</dbReference>
<evidence type="ECO:0000256" key="7">
    <source>
        <dbReference type="ARBA" id="ARBA00022842"/>
    </source>
</evidence>
<comment type="pathway">
    <text evidence="2">Amino-acid biosynthesis; L-valine biosynthesis; L-valine from pyruvate: step 2/4.</text>
</comment>
<evidence type="ECO:0000256" key="2">
    <source>
        <dbReference type="ARBA" id="ARBA00004864"/>
    </source>
</evidence>
<comment type="caution">
    <text evidence="11">Lacks conserved residue(s) required for the propagation of feature annotation.</text>
</comment>
<name>A0A497EUD6_9CREN</name>
<accession>A0A497EUD6</accession>
<protein>
    <recommendedName>
        <fullName evidence="10">Ketol-acid reductoisomerase</fullName>
        <ecNumber evidence="10">1.1.1.86</ecNumber>
    </recommendedName>
</protein>
<dbReference type="GO" id="GO:0050661">
    <property type="term" value="F:NADP binding"/>
    <property type="evidence" value="ECO:0007669"/>
    <property type="project" value="InterPro"/>
</dbReference>
<dbReference type="InterPro" id="IPR014359">
    <property type="entry name" value="KARI_prok"/>
</dbReference>
<dbReference type="InterPro" id="IPR036291">
    <property type="entry name" value="NAD(P)-bd_dom_sf"/>
</dbReference>
<dbReference type="GO" id="GO:0009097">
    <property type="term" value="P:isoleucine biosynthetic process"/>
    <property type="evidence" value="ECO:0007669"/>
    <property type="project" value="UniProtKB-UniRule"/>
</dbReference>
<dbReference type="EC" id="1.1.1.86" evidence="10"/>
<feature type="domain" description="KARI C-terminal knotted" evidence="13">
    <location>
        <begin position="183"/>
        <end position="329"/>
    </location>
</feature>
<evidence type="ECO:0000256" key="3">
    <source>
        <dbReference type="ARBA" id="ARBA00004885"/>
    </source>
</evidence>
<dbReference type="InterPro" id="IPR013116">
    <property type="entry name" value="KARI_N"/>
</dbReference>
<dbReference type="Pfam" id="PF01450">
    <property type="entry name" value="KARI_C"/>
    <property type="match status" value="1"/>
</dbReference>
<dbReference type="Pfam" id="PF07991">
    <property type="entry name" value="KARI_N"/>
    <property type="match status" value="1"/>
</dbReference>
<feature type="binding site" evidence="11">
    <location>
        <position position="195"/>
    </location>
    <ligand>
        <name>Mg(2+)</name>
        <dbReference type="ChEBI" id="CHEBI:18420"/>
        <label>1</label>
    </ligand>
</feature>
<feature type="binding site" evidence="11">
    <location>
        <position position="191"/>
    </location>
    <ligand>
        <name>Mg(2+)</name>
        <dbReference type="ChEBI" id="CHEBI:18420"/>
        <label>2</label>
    </ligand>
</feature>
<dbReference type="InterPro" id="IPR013023">
    <property type="entry name" value="KARI"/>
</dbReference>
<evidence type="ECO:0000256" key="9">
    <source>
        <dbReference type="ARBA" id="ARBA00023304"/>
    </source>
</evidence>
<dbReference type="AlphaFoldDB" id="A0A497EUD6"/>
<comment type="similarity">
    <text evidence="4 11">Belongs to the ketol-acid reductoisomerase family.</text>
</comment>
<dbReference type="Proteomes" id="UP000268446">
    <property type="component" value="Unassembled WGS sequence"/>
</dbReference>
<dbReference type="InterPro" id="IPR008927">
    <property type="entry name" value="6-PGluconate_DH-like_C_sf"/>
</dbReference>
<dbReference type="SUPFAM" id="SSF48179">
    <property type="entry name" value="6-phosphogluconate dehydrogenase C-terminal domain-like"/>
    <property type="match status" value="1"/>
</dbReference>
<dbReference type="PANTHER" id="PTHR21371">
    <property type="entry name" value="KETOL-ACID REDUCTOISOMERASE, MITOCHONDRIAL"/>
    <property type="match status" value="1"/>
</dbReference>
<dbReference type="NCBIfam" id="TIGR00465">
    <property type="entry name" value="ilvC"/>
    <property type="match status" value="1"/>
</dbReference>
<evidence type="ECO:0000256" key="8">
    <source>
        <dbReference type="ARBA" id="ARBA00023002"/>
    </source>
</evidence>
<dbReference type="PIRSF" id="PIRSF000116">
    <property type="entry name" value="IlvC_gammaproteo"/>
    <property type="match status" value="1"/>
</dbReference>
<keyword evidence="9 11" id="KW-0100">Branched-chain amino acid biosynthesis</keyword>
<dbReference type="Gene3D" id="6.10.240.10">
    <property type="match status" value="1"/>
</dbReference>
<dbReference type="GO" id="GO:0004455">
    <property type="term" value="F:ketol-acid reductoisomerase activity"/>
    <property type="evidence" value="ECO:0007669"/>
    <property type="project" value="UniProtKB-UniRule"/>
</dbReference>
<dbReference type="PROSITE" id="PS51850">
    <property type="entry name" value="KARI_N"/>
    <property type="match status" value="1"/>
</dbReference>
<keyword evidence="7 11" id="KW-0460">Magnesium</keyword>
<dbReference type="SUPFAM" id="SSF51735">
    <property type="entry name" value="NAD(P)-binding Rossmann-fold domains"/>
    <property type="match status" value="1"/>
</dbReference>
<keyword evidence="8 11" id="KW-0560">Oxidoreductase</keyword>
<evidence type="ECO:0000256" key="10">
    <source>
        <dbReference type="NCBIfam" id="TIGR00465"/>
    </source>
</evidence>
<feature type="domain" description="KARI N-terminal Rossmann" evidence="12">
    <location>
        <begin position="1"/>
        <end position="182"/>
    </location>
</feature>
<feature type="binding site" evidence="11">
    <location>
        <position position="191"/>
    </location>
    <ligand>
        <name>Mg(2+)</name>
        <dbReference type="ChEBI" id="CHEBI:18420"/>
        <label>1</label>
    </ligand>
</feature>
<evidence type="ECO:0000256" key="1">
    <source>
        <dbReference type="ARBA" id="ARBA00001946"/>
    </source>
</evidence>
<dbReference type="GO" id="GO:0016853">
    <property type="term" value="F:isomerase activity"/>
    <property type="evidence" value="ECO:0007669"/>
    <property type="project" value="UniProtKB-KW"/>
</dbReference>
<sequence length="331" mass="36995">MSGKLHFDSNLNLISEKLISIIGYGNQGRAQALNLRDNGLNVIIGNIRDEYWERAERDGFKVYPIGDAVKLSEVTLMLIPDEVAPQVFKEEVEGNLRHGHVLCFASGYNVAFGYIKPPTYVDVVLVAPRMIGEGVRSLFLEGKGFPVLIGVHQDYSGRALDHALAIAKGIGSLNPGGVAIESSFWEEAVTDLFGEQVVGGGMLHLIRAAFEVMIEFGINPMVAILELYASGELIELAKAIYKYGLWDQLNLHSSTSQYGQQTRGPKIISEEVKATLRSVMEDIVSGKFAEEWMLEQRTAKKNFEKIWRENLSHEIVKVEKELYKLLRRLIQ</sequence>
<comment type="pathway">
    <text evidence="3">Amino-acid biosynthesis; L-isoleucine biosynthesis; L-isoleucine from 2-oxobutanoate: step 2/4.</text>
</comment>
<keyword evidence="5 11" id="KW-0028">Amino-acid biosynthesis</keyword>
<dbReference type="EMBL" id="QMQZ01000086">
    <property type="protein sequence ID" value="RLE51003.1"/>
    <property type="molecule type" value="Genomic_DNA"/>
</dbReference>
<dbReference type="UniPathway" id="UPA00047">
    <property type="reaction ID" value="UER00056"/>
</dbReference>
<dbReference type="GO" id="GO:0009099">
    <property type="term" value="P:L-valine biosynthetic process"/>
    <property type="evidence" value="ECO:0007669"/>
    <property type="project" value="UniProtKB-UniRule"/>
</dbReference>
<evidence type="ECO:0000256" key="6">
    <source>
        <dbReference type="ARBA" id="ARBA00022723"/>
    </source>
</evidence>
<evidence type="ECO:0000256" key="5">
    <source>
        <dbReference type="ARBA" id="ARBA00022605"/>
    </source>
</evidence>
<evidence type="ECO:0000259" key="13">
    <source>
        <dbReference type="PROSITE" id="PS51851"/>
    </source>
</evidence>
<evidence type="ECO:0000313" key="15">
    <source>
        <dbReference type="Proteomes" id="UP000268446"/>
    </source>
</evidence>
<comment type="cofactor">
    <cofactor evidence="1">
        <name>Mg(2+)</name>
        <dbReference type="ChEBI" id="CHEBI:18420"/>
    </cofactor>
</comment>
<dbReference type="GO" id="GO:0046872">
    <property type="term" value="F:metal ion binding"/>
    <property type="evidence" value="ECO:0007669"/>
    <property type="project" value="UniProtKB-UniRule"/>
</dbReference>
<evidence type="ECO:0000256" key="4">
    <source>
        <dbReference type="ARBA" id="ARBA00010318"/>
    </source>
</evidence>